<dbReference type="InterPro" id="IPR003595">
    <property type="entry name" value="Tyr_Pase_cat"/>
</dbReference>
<dbReference type="SMART" id="SM00404">
    <property type="entry name" value="PTPc_motif"/>
    <property type="match status" value="1"/>
</dbReference>
<keyword evidence="2" id="KW-1133">Transmembrane helix</keyword>
<protein>
    <submittedName>
        <fullName evidence="7">Receptor-type tyrosine-protein phosphatase beta-like</fullName>
    </submittedName>
</protein>
<dbReference type="PROSITE" id="PS50056">
    <property type="entry name" value="TYR_PHOSPHATASE_2"/>
    <property type="match status" value="1"/>
</dbReference>
<evidence type="ECO:0000256" key="1">
    <source>
        <dbReference type="ARBA" id="ARBA00022692"/>
    </source>
</evidence>
<evidence type="ECO:0000259" key="4">
    <source>
        <dbReference type="PROSITE" id="PS50055"/>
    </source>
</evidence>
<proteinExistence type="predicted"/>
<dbReference type="InterPro" id="IPR000242">
    <property type="entry name" value="PTP_cat"/>
</dbReference>
<name>A0A6P4ZU15_BRABE</name>
<dbReference type="InterPro" id="IPR050713">
    <property type="entry name" value="RTP_Phos/Ushers"/>
</dbReference>
<feature type="domain" description="Tyrosine specific protein phosphatases" evidence="5">
    <location>
        <begin position="210"/>
        <end position="284"/>
    </location>
</feature>
<dbReference type="CDD" id="cd14548">
    <property type="entry name" value="R3-PTPc"/>
    <property type="match status" value="1"/>
</dbReference>
<keyword evidence="1" id="KW-0812">Transmembrane</keyword>
<feature type="domain" description="Tyrosine-protein phosphatase" evidence="4">
    <location>
        <begin position="35"/>
        <end position="293"/>
    </location>
</feature>
<keyword evidence="3" id="KW-0325">Glycoprotein</keyword>
<accession>A0A6P4ZU15</accession>
<dbReference type="GO" id="GO:0016020">
    <property type="term" value="C:membrane"/>
    <property type="evidence" value="ECO:0007669"/>
    <property type="project" value="UniProtKB-SubCell"/>
</dbReference>
<dbReference type="InterPro" id="IPR016130">
    <property type="entry name" value="Tyr_Pase_AS"/>
</dbReference>
<keyword evidence="2" id="KW-0472">Membrane</keyword>
<dbReference type="RefSeq" id="XP_019633091.1">
    <property type="nucleotide sequence ID" value="XM_019777532.1"/>
</dbReference>
<dbReference type="FunFam" id="3.90.190.10:FF:000308">
    <property type="entry name" value="Uncharacterized protein"/>
    <property type="match status" value="1"/>
</dbReference>
<evidence type="ECO:0000256" key="3">
    <source>
        <dbReference type="ARBA" id="ARBA00023180"/>
    </source>
</evidence>
<evidence type="ECO:0000259" key="5">
    <source>
        <dbReference type="PROSITE" id="PS50056"/>
    </source>
</evidence>
<dbReference type="PROSITE" id="PS50055">
    <property type="entry name" value="TYR_PHOSPHATASE_PTP"/>
    <property type="match status" value="1"/>
</dbReference>
<evidence type="ECO:0000313" key="7">
    <source>
        <dbReference type="RefSeq" id="XP_019633091.1"/>
    </source>
</evidence>
<dbReference type="AlphaFoldDB" id="A0A6P4ZU15"/>
<dbReference type="PRINTS" id="PR00700">
    <property type="entry name" value="PRTYPHPHTASE"/>
</dbReference>
<dbReference type="OrthoDB" id="8609993at2759"/>
<dbReference type="Pfam" id="PF00102">
    <property type="entry name" value="Y_phosphatase"/>
    <property type="match status" value="1"/>
</dbReference>
<dbReference type="InterPro" id="IPR029021">
    <property type="entry name" value="Prot-tyrosine_phosphatase-like"/>
</dbReference>
<dbReference type="GeneID" id="109476545"/>
<gene>
    <name evidence="7" type="primary">LOC109476545</name>
</gene>
<dbReference type="SMART" id="SM00194">
    <property type="entry name" value="PTPc"/>
    <property type="match status" value="1"/>
</dbReference>
<evidence type="ECO:0000313" key="6">
    <source>
        <dbReference type="Proteomes" id="UP000515135"/>
    </source>
</evidence>
<keyword evidence="6" id="KW-1185">Reference proteome</keyword>
<reference evidence="7" key="1">
    <citation type="submission" date="2025-08" db="UniProtKB">
        <authorList>
            <consortium name="RefSeq"/>
        </authorList>
    </citation>
    <scope>IDENTIFICATION</scope>
    <source>
        <tissue evidence="7">Gonad</tissue>
    </source>
</reference>
<dbReference type="PROSITE" id="PS00383">
    <property type="entry name" value="TYR_PHOSPHATASE_1"/>
    <property type="match status" value="1"/>
</dbReference>
<dbReference type="SUPFAM" id="SSF52799">
    <property type="entry name" value="(Phosphotyrosine protein) phosphatases II"/>
    <property type="match status" value="1"/>
</dbReference>
<dbReference type="KEGG" id="bbel:109476545"/>
<organism evidence="6 7">
    <name type="scientific">Branchiostoma belcheri</name>
    <name type="common">Amphioxus</name>
    <dbReference type="NCBI Taxonomy" id="7741"/>
    <lineage>
        <taxon>Eukaryota</taxon>
        <taxon>Metazoa</taxon>
        <taxon>Chordata</taxon>
        <taxon>Cephalochordata</taxon>
        <taxon>Leptocardii</taxon>
        <taxon>Amphioxiformes</taxon>
        <taxon>Branchiostomatidae</taxon>
        <taxon>Branchiostoma</taxon>
    </lineage>
</organism>
<dbReference type="PANTHER" id="PTHR46957:SF3">
    <property type="entry name" value="CYTOKINE RECEPTOR"/>
    <property type="match status" value="1"/>
</dbReference>
<evidence type="ECO:0000256" key="2">
    <source>
        <dbReference type="ARBA" id="ARBA00022989"/>
    </source>
</evidence>
<dbReference type="PANTHER" id="PTHR46957">
    <property type="entry name" value="CYTOKINE RECEPTOR"/>
    <property type="match status" value="1"/>
</dbReference>
<sequence>MEEIGDQEIMTSKPVKLSNFVNYHIEMSKDSEYQYAEEYESLKPVGRAESRNAAKLPENMGKNRYTNIHPYDNSRVKLAAIDDVEGSDYINACYMPGFNSRREFIASQGPLPDTKDDFWRMVWEQNSRVIVMVTQCVEKGRPKCEHYWPYDEDPVYYGDIIVQVVKETVLPEWTVRDITIQRDTESRNVRHYNFMVWPDHGVPDTTPSLLKFVRSVRGHVSKEAMQMGPTVVHCSAGVGRTGTFIALDHLLLHMQKHNYVDIYGIVHEMRKHRVFMVQAEAQYIFIHQAIADVLQGNDTEDSDED</sequence>
<dbReference type="Proteomes" id="UP000515135">
    <property type="component" value="Unplaced"/>
</dbReference>
<dbReference type="Gene3D" id="3.90.190.10">
    <property type="entry name" value="Protein tyrosine phosphatase superfamily"/>
    <property type="match status" value="1"/>
</dbReference>
<dbReference type="GO" id="GO:0043235">
    <property type="term" value="C:receptor complex"/>
    <property type="evidence" value="ECO:0007669"/>
    <property type="project" value="TreeGrafter"/>
</dbReference>
<dbReference type="InterPro" id="IPR000387">
    <property type="entry name" value="Tyr_Pase_dom"/>
</dbReference>
<dbReference type="GO" id="GO:0004725">
    <property type="term" value="F:protein tyrosine phosphatase activity"/>
    <property type="evidence" value="ECO:0007669"/>
    <property type="project" value="InterPro"/>
</dbReference>